<evidence type="ECO:0000256" key="2">
    <source>
        <dbReference type="ARBA" id="ARBA00022763"/>
    </source>
</evidence>
<dbReference type="PANTHER" id="PTHR22980">
    <property type="entry name" value="CORTISTATIN"/>
    <property type="match status" value="1"/>
</dbReference>
<accession>A0ABR2W3C8</accession>
<organism evidence="5 6">
    <name type="scientific">Basidiobolus ranarum</name>
    <dbReference type="NCBI Taxonomy" id="34480"/>
    <lineage>
        <taxon>Eukaryota</taxon>
        <taxon>Fungi</taxon>
        <taxon>Fungi incertae sedis</taxon>
        <taxon>Zoopagomycota</taxon>
        <taxon>Entomophthoromycotina</taxon>
        <taxon>Basidiobolomycetes</taxon>
        <taxon>Basidiobolales</taxon>
        <taxon>Basidiobolaceae</taxon>
        <taxon>Basidiobolus</taxon>
    </lineage>
</organism>
<evidence type="ECO:0000256" key="3">
    <source>
        <dbReference type="ARBA" id="ARBA00023125"/>
    </source>
</evidence>
<comment type="caution">
    <text evidence="5">The sequence shown here is derived from an EMBL/GenBank/DDBJ whole genome shotgun (WGS) entry which is preliminary data.</text>
</comment>
<dbReference type="SUPFAM" id="SSF47113">
    <property type="entry name" value="Histone-fold"/>
    <property type="match status" value="1"/>
</dbReference>
<evidence type="ECO:0000313" key="5">
    <source>
        <dbReference type="EMBL" id="KAK9718789.1"/>
    </source>
</evidence>
<gene>
    <name evidence="5" type="ORF">K7432_005263</name>
</gene>
<dbReference type="CDD" id="cd22919">
    <property type="entry name" value="HFD_CENP-S"/>
    <property type="match status" value="1"/>
</dbReference>
<keyword evidence="2" id="KW-0227">DNA damage</keyword>
<dbReference type="EMBL" id="JASJQH010007078">
    <property type="protein sequence ID" value="KAK9718789.1"/>
    <property type="molecule type" value="Genomic_DNA"/>
</dbReference>
<keyword evidence="3" id="KW-0238">DNA-binding</keyword>
<evidence type="ECO:0000313" key="6">
    <source>
        <dbReference type="Proteomes" id="UP001479436"/>
    </source>
</evidence>
<name>A0ABR2W3C8_9FUNG</name>
<keyword evidence="6" id="KW-1185">Reference proteome</keyword>
<evidence type="ECO:0000256" key="4">
    <source>
        <dbReference type="ARBA" id="ARBA00023204"/>
    </source>
</evidence>
<proteinExistence type="inferred from homology"/>
<evidence type="ECO:0008006" key="7">
    <source>
        <dbReference type="Google" id="ProtNLM"/>
    </source>
</evidence>
<keyword evidence="4" id="KW-0234">DNA repair</keyword>
<evidence type="ECO:0000256" key="1">
    <source>
        <dbReference type="ARBA" id="ARBA00006612"/>
    </source>
</evidence>
<dbReference type="InterPro" id="IPR009072">
    <property type="entry name" value="Histone-fold"/>
</dbReference>
<sequence length="112" mass="12603">MSDIDSEIFAQEQRLKAAIWFSVNQICKEEESSLGISITPQFIAALTEMVYKEAETVGTDLEHFAKHAKRSVISPDDVKLCARRNDSLYELLGDSAERIGDKSAKAVRKRKK</sequence>
<dbReference type="Pfam" id="PF15630">
    <property type="entry name" value="CENP-S"/>
    <property type="match status" value="1"/>
</dbReference>
<dbReference type="PANTHER" id="PTHR22980:SF0">
    <property type="entry name" value="CENTROMERE PROTEIN S"/>
    <property type="match status" value="1"/>
</dbReference>
<reference evidence="5 6" key="1">
    <citation type="submission" date="2023-04" db="EMBL/GenBank/DDBJ databases">
        <title>Genome of Basidiobolus ranarum AG-B5.</title>
        <authorList>
            <person name="Stajich J.E."/>
            <person name="Carter-House D."/>
            <person name="Gryganskyi A."/>
        </authorList>
    </citation>
    <scope>NUCLEOTIDE SEQUENCE [LARGE SCALE GENOMIC DNA]</scope>
    <source>
        <strain evidence="5 6">AG-B5</strain>
    </source>
</reference>
<dbReference type="Gene3D" id="1.10.20.10">
    <property type="entry name" value="Histone, subunit A"/>
    <property type="match status" value="1"/>
</dbReference>
<comment type="similarity">
    <text evidence="1">Belongs to the TAF9 family. CENP-S/MHF1 subfamily.</text>
</comment>
<dbReference type="InterPro" id="IPR029003">
    <property type="entry name" value="CENP-S/Mhf1"/>
</dbReference>
<protein>
    <recommendedName>
        <fullName evidence="7">Centromere protein S</fullName>
    </recommendedName>
</protein>
<dbReference type="Proteomes" id="UP001479436">
    <property type="component" value="Unassembled WGS sequence"/>
</dbReference>